<evidence type="ECO:0000313" key="8">
    <source>
        <dbReference type="EMBL" id="EFI34598.1"/>
    </source>
</evidence>
<dbReference type="Gene3D" id="3.80.30.20">
    <property type="entry name" value="tm_1862 like domain"/>
    <property type="match status" value="1"/>
</dbReference>
<dbReference type="SUPFAM" id="SSF52242">
    <property type="entry name" value="Cobalamin (vitamin B12)-binding domain"/>
    <property type="match status" value="1"/>
</dbReference>
<dbReference type="Gene3D" id="3.40.50.280">
    <property type="entry name" value="Cobalamin-binding domain"/>
    <property type="match status" value="1"/>
</dbReference>
<dbReference type="CDD" id="cd01335">
    <property type="entry name" value="Radical_SAM"/>
    <property type="match status" value="1"/>
</dbReference>
<dbReference type="PANTHER" id="PTHR43409">
    <property type="entry name" value="ANAEROBIC MAGNESIUM-PROTOPORPHYRIN IX MONOMETHYL ESTER CYCLASE-RELATED"/>
    <property type="match status" value="1"/>
</dbReference>
<dbReference type="CDD" id="cd02068">
    <property type="entry name" value="radical_SAM_B12_BD"/>
    <property type="match status" value="1"/>
</dbReference>
<gene>
    <name evidence="8" type="ORF">Dthio_PD1970</name>
</gene>
<dbReference type="InterPro" id="IPR034466">
    <property type="entry name" value="Methyltransferase_Class_B"/>
</dbReference>
<dbReference type="SUPFAM" id="SSF48452">
    <property type="entry name" value="TPR-like"/>
    <property type="match status" value="1"/>
</dbReference>
<dbReference type="InterPro" id="IPR006158">
    <property type="entry name" value="Cobalamin-bd"/>
</dbReference>
<feature type="domain" description="Radical SAM core" evidence="7">
    <location>
        <begin position="180"/>
        <end position="405"/>
    </location>
</feature>
<protein>
    <submittedName>
        <fullName evidence="8">Radical SAM domain protein</fullName>
    </submittedName>
</protein>
<dbReference type="GO" id="GO:0051539">
    <property type="term" value="F:4 iron, 4 sulfur cluster binding"/>
    <property type="evidence" value="ECO:0007669"/>
    <property type="project" value="UniProtKB-KW"/>
</dbReference>
<dbReference type="PROSITE" id="PS51918">
    <property type="entry name" value="RADICAL_SAM"/>
    <property type="match status" value="1"/>
</dbReference>
<dbReference type="Proteomes" id="UP000005496">
    <property type="component" value="Unassembled WGS sequence"/>
</dbReference>
<keyword evidence="5" id="KW-0411">Iron-sulfur</keyword>
<dbReference type="SFLD" id="SFLDG01123">
    <property type="entry name" value="methyltransferase_(Class_B)"/>
    <property type="match status" value="1"/>
</dbReference>
<dbReference type="SUPFAM" id="SSF102114">
    <property type="entry name" value="Radical SAM enzymes"/>
    <property type="match status" value="1"/>
</dbReference>
<keyword evidence="3" id="KW-0479">Metal-binding</keyword>
<keyword evidence="4" id="KW-0408">Iron</keyword>
<accession>D6SPC2</accession>
<dbReference type="eggNOG" id="COG0457">
    <property type="taxonomic scope" value="Bacteria"/>
</dbReference>
<reference evidence="8" key="1">
    <citation type="submission" date="2010-05" db="EMBL/GenBank/DDBJ databases">
        <title>The draft genome of Desulfonatronospira thiodismutans ASO3-1.</title>
        <authorList>
            <consortium name="US DOE Joint Genome Institute (JGI-PGF)"/>
            <person name="Lucas S."/>
            <person name="Copeland A."/>
            <person name="Lapidus A."/>
            <person name="Cheng J.-F."/>
            <person name="Bruce D."/>
            <person name="Goodwin L."/>
            <person name="Pitluck S."/>
            <person name="Chertkov O."/>
            <person name="Brettin T."/>
            <person name="Detter J.C."/>
            <person name="Han C."/>
            <person name="Land M.L."/>
            <person name="Hauser L."/>
            <person name="Kyrpides N."/>
            <person name="Mikhailova N."/>
            <person name="Muyzer G."/>
            <person name="Woyke T."/>
        </authorList>
    </citation>
    <scope>NUCLEOTIDE SEQUENCE [LARGE SCALE GENOMIC DNA]</scope>
    <source>
        <strain evidence="8">ASO3-1</strain>
    </source>
</reference>
<dbReference type="OrthoDB" id="9804952at2"/>
<evidence type="ECO:0000259" key="7">
    <source>
        <dbReference type="PROSITE" id="PS51918"/>
    </source>
</evidence>
<dbReference type="InterPro" id="IPR023404">
    <property type="entry name" value="rSAM_horseshoe"/>
</dbReference>
<name>D6SPC2_9BACT</name>
<dbReference type="PROSITE" id="PS51332">
    <property type="entry name" value="B12_BINDING"/>
    <property type="match status" value="1"/>
</dbReference>
<comment type="cofactor">
    <cofactor evidence="1">
        <name>[4Fe-4S] cluster</name>
        <dbReference type="ChEBI" id="CHEBI:49883"/>
    </cofactor>
</comment>
<evidence type="ECO:0000256" key="1">
    <source>
        <dbReference type="ARBA" id="ARBA00001966"/>
    </source>
</evidence>
<dbReference type="GO" id="GO:0031419">
    <property type="term" value="F:cobalamin binding"/>
    <property type="evidence" value="ECO:0007669"/>
    <property type="project" value="InterPro"/>
</dbReference>
<evidence type="ECO:0000256" key="2">
    <source>
        <dbReference type="ARBA" id="ARBA00022691"/>
    </source>
</evidence>
<dbReference type="InterPro" id="IPR007197">
    <property type="entry name" value="rSAM"/>
</dbReference>
<sequence length="565" mass="64807">MKIMLIYPRCLEPRSHELFSEDAGVTPIGLYYLGALLKSRGHQVEILNWYQLEQTDRDIRDMLLEKNPDLVGFSIVNANRLGATDTAALVKEILPGTVTVLGGIGATFLWEHLLKHYPQIDYVLLGEGEFSLLQLVSRLESRDHSNLEDLKGLAFRRGEETVCTGFPEPIQDLDQLPSPARYFTFQHLVSSRGCPSNCSFCGSPEFWGRKVRFHSPAYFVDMLQELYKKGVTFFFFSDDTFTLKPERVIEICRLIINRGLKISWFAISRVNCVDEEMLTWMRRAGCIQISYGIESGSPKIRKALNKKTGNQEIQTAFEQTVACGILARAYFIYGSPGETRETIRESMDLMERIKPLSAVFYILEMFPGTALYRELQQKSTLTDDFWLEKVEHIKYFETDPYMTPEMVLEFGRMLRTCYYQTLPRAAREIKLKDEPGLYPLHADFLSRLGMTFSHGDYSAIQEIPDKEKTAELLFEKSLAWYPNERAYLGLSIIRQKQGRHRQAYQCLGQGLKHFPGSENLAACQCISCMNLGLFQEALEHTDRFPDSSQMQQFRQACVQALAGRT</sequence>
<dbReference type="Gene3D" id="1.25.40.10">
    <property type="entry name" value="Tetratricopeptide repeat domain"/>
    <property type="match status" value="1"/>
</dbReference>
<dbReference type="SMART" id="SM00729">
    <property type="entry name" value="Elp3"/>
    <property type="match status" value="1"/>
</dbReference>
<dbReference type="InterPro" id="IPR051198">
    <property type="entry name" value="BchE-like"/>
</dbReference>
<evidence type="ECO:0000313" key="9">
    <source>
        <dbReference type="Proteomes" id="UP000005496"/>
    </source>
</evidence>
<feature type="domain" description="B12-binding" evidence="6">
    <location>
        <begin position="13"/>
        <end position="146"/>
    </location>
</feature>
<dbReference type="GO" id="GO:0046872">
    <property type="term" value="F:metal ion binding"/>
    <property type="evidence" value="ECO:0007669"/>
    <property type="project" value="UniProtKB-KW"/>
</dbReference>
<proteinExistence type="predicted"/>
<dbReference type="PANTHER" id="PTHR43409:SF16">
    <property type="entry name" value="SLR0320 PROTEIN"/>
    <property type="match status" value="1"/>
</dbReference>
<evidence type="ECO:0000259" key="6">
    <source>
        <dbReference type="PROSITE" id="PS51332"/>
    </source>
</evidence>
<evidence type="ECO:0000256" key="3">
    <source>
        <dbReference type="ARBA" id="ARBA00022723"/>
    </source>
</evidence>
<dbReference type="GO" id="GO:0003824">
    <property type="term" value="F:catalytic activity"/>
    <property type="evidence" value="ECO:0007669"/>
    <property type="project" value="InterPro"/>
</dbReference>
<dbReference type="SFLD" id="SFLDG01082">
    <property type="entry name" value="B12-binding_domain_containing"/>
    <property type="match status" value="1"/>
</dbReference>
<dbReference type="InterPro" id="IPR011990">
    <property type="entry name" value="TPR-like_helical_dom_sf"/>
</dbReference>
<dbReference type="Pfam" id="PF04055">
    <property type="entry name" value="Radical_SAM"/>
    <property type="match status" value="1"/>
</dbReference>
<comment type="caution">
    <text evidence="8">The sequence shown here is derived from an EMBL/GenBank/DDBJ whole genome shotgun (WGS) entry which is preliminary data.</text>
</comment>
<dbReference type="InterPro" id="IPR036724">
    <property type="entry name" value="Cobalamin-bd_sf"/>
</dbReference>
<dbReference type="eggNOG" id="COG1032">
    <property type="taxonomic scope" value="Bacteria"/>
</dbReference>
<dbReference type="InterPro" id="IPR006638">
    <property type="entry name" value="Elp3/MiaA/NifB-like_rSAM"/>
</dbReference>
<dbReference type="SFLD" id="SFLDS00029">
    <property type="entry name" value="Radical_SAM"/>
    <property type="match status" value="1"/>
</dbReference>
<keyword evidence="9" id="KW-1185">Reference proteome</keyword>
<organism evidence="8 9">
    <name type="scientific">Desulfonatronospira thiodismutans ASO3-1</name>
    <dbReference type="NCBI Taxonomy" id="555779"/>
    <lineage>
        <taxon>Bacteria</taxon>
        <taxon>Pseudomonadati</taxon>
        <taxon>Thermodesulfobacteriota</taxon>
        <taxon>Desulfovibrionia</taxon>
        <taxon>Desulfovibrionales</taxon>
        <taxon>Desulfonatronovibrionaceae</taxon>
        <taxon>Desulfonatronospira</taxon>
    </lineage>
</organism>
<dbReference type="EMBL" id="ACJN02000002">
    <property type="protein sequence ID" value="EFI34598.1"/>
    <property type="molecule type" value="Genomic_DNA"/>
</dbReference>
<keyword evidence="2" id="KW-0949">S-adenosyl-L-methionine</keyword>
<dbReference type="RefSeq" id="WP_008869918.1">
    <property type="nucleotide sequence ID" value="NZ_ACJN02000002.1"/>
</dbReference>
<dbReference type="Pfam" id="PF02310">
    <property type="entry name" value="B12-binding"/>
    <property type="match status" value="1"/>
</dbReference>
<evidence type="ECO:0000256" key="4">
    <source>
        <dbReference type="ARBA" id="ARBA00023004"/>
    </source>
</evidence>
<dbReference type="GO" id="GO:0005829">
    <property type="term" value="C:cytosol"/>
    <property type="evidence" value="ECO:0007669"/>
    <property type="project" value="TreeGrafter"/>
</dbReference>
<evidence type="ECO:0000256" key="5">
    <source>
        <dbReference type="ARBA" id="ARBA00023014"/>
    </source>
</evidence>
<dbReference type="InterPro" id="IPR058240">
    <property type="entry name" value="rSAM_sf"/>
</dbReference>
<dbReference type="AlphaFoldDB" id="D6SPC2"/>